<dbReference type="Gene3D" id="3.40.50.720">
    <property type="entry name" value="NAD(P)-binding Rossmann-like Domain"/>
    <property type="match status" value="1"/>
</dbReference>
<organism evidence="2">
    <name type="scientific">bioreactor metagenome</name>
    <dbReference type="NCBI Taxonomy" id="1076179"/>
    <lineage>
        <taxon>unclassified sequences</taxon>
        <taxon>metagenomes</taxon>
        <taxon>ecological metagenomes</taxon>
    </lineage>
</organism>
<dbReference type="Pfam" id="PF02254">
    <property type="entry name" value="TrkA_N"/>
    <property type="match status" value="1"/>
</dbReference>
<gene>
    <name evidence="2" type="ORF">SDC9_139467</name>
</gene>
<dbReference type="AlphaFoldDB" id="A0A645DVF1"/>
<proteinExistence type="predicted"/>
<evidence type="ECO:0000313" key="2">
    <source>
        <dbReference type="EMBL" id="MPM92332.1"/>
    </source>
</evidence>
<evidence type="ECO:0000259" key="1">
    <source>
        <dbReference type="Pfam" id="PF02254"/>
    </source>
</evidence>
<reference evidence="2" key="1">
    <citation type="submission" date="2019-08" db="EMBL/GenBank/DDBJ databases">
        <authorList>
            <person name="Kucharzyk K."/>
            <person name="Murdoch R.W."/>
            <person name="Higgins S."/>
            <person name="Loffler F."/>
        </authorList>
    </citation>
    <scope>NUCLEOTIDE SEQUENCE</scope>
</reference>
<name>A0A645DVF1_9ZZZZ</name>
<protein>
    <recommendedName>
        <fullName evidence="1">RCK N-terminal domain-containing protein</fullName>
    </recommendedName>
</protein>
<dbReference type="EMBL" id="VSSQ01039283">
    <property type="protein sequence ID" value="MPM92332.1"/>
    <property type="molecule type" value="Genomic_DNA"/>
</dbReference>
<dbReference type="InterPro" id="IPR036291">
    <property type="entry name" value="NAD(P)-bd_dom_sf"/>
</dbReference>
<accession>A0A645DVF1</accession>
<sequence>MAVLLIFTALGTFLLGYLVMYRLDLFFAKSGFLDGPTGRINQGVLVYGAPDVAEKLNKSGMKCKVLMTLPFPEGDYYSAVFALSGNDEQNLAVCHAAKRADPGIYIIARCNTPALREIFEDTGAERLLAAGEPIDPLLAEMRSVVR</sequence>
<dbReference type="SUPFAM" id="SSF51735">
    <property type="entry name" value="NAD(P)-binding Rossmann-fold domains"/>
    <property type="match status" value="1"/>
</dbReference>
<comment type="caution">
    <text evidence="2">The sequence shown here is derived from an EMBL/GenBank/DDBJ whole genome shotgun (WGS) entry which is preliminary data.</text>
</comment>
<feature type="domain" description="RCK N-terminal" evidence="1">
    <location>
        <begin position="77"/>
        <end position="126"/>
    </location>
</feature>
<dbReference type="InterPro" id="IPR003148">
    <property type="entry name" value="RCK_N"/>
</dbReference>
<dbReference type="GO" id="GO:0006813">
    <property type="term" value="P:potassium ion transport"/>
    <property type="evidence" value="ECO:0007669"/>
    <property type="project" value="InterPro"/>
</dbReference>